<proteinExistence type="predicted"/>
<dbReference type="InterPro" id="IPR006616">
    <property type="entry name" value="DM9_repeat"/>
</dbReference>
<gene>
    <name evidence="4" type="ORF">AURDEDRAFT_75168</name>
</gene>
<feature type="domain" description="Chitin-binding type-3" evidence="3">
    <location>
        <begin position="5"/>
        <end position="45"/>
    </location>
</feature>
<dbReference type="PANTHER" id="PTHR31649:SF1">
    <property type="entry name" value="FARNESOIC ACID O-METHYL TRANSFERASE DOMAIN-CONTAINING PROTEIN"/>
    <property type="match status" value="1"/>
</dbReference>
<dbReference type="Pfam" id="PF02839">
    <property type="entry name" value="CBM_5_12"/>
    <property type="match status" value="1"/>
</dbReference>
<dbReference type="GO" id="GO:0005576">
    <property type="term" value="C:extracellular region"/>
    <property type="evidence" value="ECO:0007669"/>
    <property type="project" value="InterPro"/>
</dbReference>
<protein>
    <submittedName>
        <fullName evidence="4">Carbohydrate-binding module family 12 protein</fullName>
    </submittedName>
</protein>
<feature type="compositionally biased region" description="Basic and acidic residues" evidence="2">
    <location>
        <begin position="56"/>
        <end position="65"/>
    </location>
</feature>
<dbReference type="InterPro" id="IPR036573">
    <property type="entry name" value="CBM_sf_5/12"/>
</dbReference>
<name>J0D8H8_AURST</name>
<dbReference type="Pfam" id="PF11901">
    <property type="entry name" value="DM9"/>
    <property type="match status" value="2"/>
</dbReference>
<dbReference type="eggNOG" id="ENOG502QVPV">
    <property type="taxonomic scope" value="Eukaryota"/>
</dbReference>
<dbReference type="PANTHER" id="PTHR31649">
    <property type="entry name" value="AGAP009604-PA"/>
    <property type="match status" value="1"/>
</dbReference>
<organism evidence="4 5">
    <name type="scientific">Auricularia subglabra (strain TFB-10046 / SS5)</name>
    <name type="common">White-rot fungus</name>
    <name type="synonym">Auricularia delicata (strain TFB10046)</name>
    <dbReference type="NCBI Taxonomy" id="717982"/>
    <lineage>
        <taxon>Eukaryota</taxon>
        <taxon>Fungi</taxon>
        <taxon>Dikarya</taxon>
        <taxon>Basidiomycota</taxon>
        <taxon>Agaricomycotina</taxon>
        <taxon>Agaricomycetes</taxon>
        <taxon>Auriculariales</taxon>
        <taxon>Auriculariaceae</taxon>
        <taxon>Auricularia</taxon>
    </lineage>
</organism>
<feature type="compositionally biased region" description="Basic and acidic residues" evidence="2">
    <location>
        <begin position="100"/>
        <end position="109"/>
    </location>
</feature>
<feature type="region of interest" description="Disordered" evidence="2">
    <location>
        <begin position="56"/>
        <end position="109"/>
    </location>
</feature>
<dbReference type="SMART" id="SM00696">
    <property type="entry name" value="DM9"/>
    <property type="match status" value="2"/>
</dbReference>
<dbReference type="EMBL" id="JH687886">
    <property type="protein sequence ID" value="EJD35564.1"/>
    <property type="molecule type" value="Genomic_DNA"/>
</dbReference>
<dbReference type="OMA" id="PHYICRG"/>
<dbReference type="InterPro" id="IPR003610">
    <property type="entry name" value="CBM5/12"/>
</dbReference>
<keyword evidence="1" id="KW-0378">Hydrolase</keyword>
<dbReference type="Gene3D" id="2.10.10.20">
    <property type="entry name" value="Carbohydrate-binding module superfamily 5/12"/>
    <property type="match status" value="1"/>
</dbReference>
<accession>J0D8H8</accession>
<dbReference type="InParanoid" id="J0D8H8"/>
<evidence type="ECO:0000256" key="1">
    <source>
        <dbReference type="ARBA" id="ARBA00022801"/>
    </source>
</evidence>
<dbReference type="KEGG" id="adl:AURDEDRAFT_75168"/>
<dbReference type="GO" id="GO:0030246">
    <property type="term" value="F:carbohydrate binding"/>
    <property type="evidence" value="ECO:0007669"/>
    <property type="project" value="InterPro"/>
</dbReference>
<evidence type="ECO:0000259" key="3">
    <source>
        <dbReference type="Pfam" id="PF02839"/>
    </source>
</evidence>
<dbReference type="SUPFAM" id="SSF51055">
    <property type="entry name" value="Carbohydrate binding domain"/>
    <property type="match status" value="1"/>
</dbReference>
<feature type="compositionally biased region" description="Low complexity" evidence="2">
    <location>
        <begin position="85"/>
        <end position="99"/>
    </location>
</feature>
<keyword evidence="5" id="KW-1185">Reference proteome</keyword>
<evidence type="ECO:0000313" key="4">
    <source>
        <dbReference type="EMBL" id="EJD35564.1"/>
    </source>
</evidence>
<evidence type="ECO:0000313" key="5">
    <source>
        <dbReference type="Proteomes" id="UP000006514"/>
    </source>
</evidence>
<dbReference type="CDD" id="cd12214">
    <property type="entry name" value="ChiA1_BD"/>
    <property type="match status" value="1"/>
</dbReference>
<dbReference type="GO" id="GO:0005975">
    <property type="term" value="P:carbohydrate metabolic process"/>
    <property type="evidence" value="ECO:0007669"/>
    <property type="project" value="InterPro"/>
</dbReference>
<dbReference type="OrthoDB" id="2142040at2759"/>
<evidence type="ECO:0000256" key="2">
    <source>
        <dbReference type="SAM" id="MobiDB-lite"/>
    </source>
</evidence>
<sequence length="322" mass="36066">MTRGWEPGVQYNLGDSVEYHGKRYNIIQPHRSQGDWTPDVTPALWGMVPYNNCDDDYKQKHHDAAHNQPHKPAHEWHPTPPPQGQQPAQQQPVQAPHQTVDIKDDEKDKNWFDLSDERKKQLEIGGGLAAGIALLGGGFAAYKHHEKSEEENWLTEAQRRTQEFHQRGPTGPVAWVLTNGKNIPQGAIQGGEEKGETLYIGRAYHEGGIQVGKAGRHFKEGRACHIGFKRDEIEIDTYEVLVGDSRAVKWVDFSGKFSPGRLNGARPVEGGREADGTPLFIIQSQYKDGVHPGKVSEKLDQGLICFGGKERDADHYRVLCYA</sequence>
<dbReference type="GO" id="GO:0004553">
    <property type="term" value="F:hydrolase activity, hydrolyzing O-glycosyl compounds"/>
    <property type="evidence" value="ECO:0007669"/>
    <property type="project" value="InterPro"/>
</dbReference>
<dbReference type="AlphaFoldDB" id="J0D8H8"/>
<dbReference type="Proteomes" id="UP000006514">
    <property type="component" value="Unassembled WGS sequence"/>
</dbReference>
<reference evidence="5" key="1">
    <citation type="journal article" date="2012" name="Science">
        <title>The Paleozoic origin of enzymatic lignin decomposition reconstructed from 31 fungal genomes.</title>
        <authorList>
            <person name="Floudas D."/>
            <person name="Binder M."/>
            <person name="Riley R."/>
            <person name="Barry K."/>
            <person name="Blanchette R.A."/>
            <person name="Henrissat B."/>
            <person name="Martinez A.T."/>
            <person name="Otillar R."/>
            <person name="Spatafora J.W."/>
            <person name="Yadav J.S."/>
            <person name="Aerts A."/>
            <person name="Benoit I."/>
            <person name="Boyd A."/>
            <person name="Carlson A."/>
            <person name="Copeland A."/>
            <person name="Coutinho P.M."/>
            <person name="de Vries R.P."/>
            <person name="Ferreira P."/>
            <person name="Findley K."/>
            <person name="Foster B."/>
            <person name="Gaskell J."/>
            <person name="Glotzer D."/>
            <person name="Gorecki P."/>
            <person name="Heitman J."/>
            <person name="Hesse C."/>
            <person name="Hori C."/>
            <person name="Igarashi K."/>
            <person name="Jurgens J.A."/>
            <person name="Kallen N."/>
            <person name="Kersten P."/>
            <person name="Kohler A."/>
            <person name="Kuees U."/>
            <person name="Kumar T.K.A."/>
            <person name="Kuo A."/>
            <person name="LaButti K."/>
            <person name="Larrondo L.F."/>
            <person name="Lindquist E."/>
            <person name="Ling A."/>
            <person name="Lombard V."/>
            <person name="Lucas S."/>
            <person name="Lundell T."/>
            <person name="Martin R."/>
            <person name="McLaughlin D.J."/>
            <person name="Morgenstern I."/>
            <person name="Morin E."/>
            <person name="Murat C."/>
            <person name="Nagy L.G."/>
            <person name="Nolan M."/>
            <person name="Ohm R.A."/>
            <person name="Patyshakuliyeva A."/>
            <person name="Rokas A."/>
            <person name="Ruiz-Duenas F.J."/>
            <person name="Sabat G."/>
            <person name="Salamov A."/>
            <person name="Samejima M."/>
            <person name="Schmutz J."/>
            <person name="Slot J.C."/>
            <person name="St John F."/>
            <person name="Stenlid J."/>
            <person name="Sun H."/>
            <person name="Sun S."/>
            <person name="Syed K."/>
            <person name="Tsang A."/>
            <person name="Wiebenga A."/>
            <person name="Young D."/>
            <person name="Pisabarro A."/>
            <person name="Eastwood D.C."/>
            <person name="Martin F."/>
            <person name="Cullen D."/>
            <person name="Grigoriev I.V."/>
            <person name="Hibbett D.S."/>
        </authorList>
    </citation>
    <scope>NUCLEOTIDE SEQUENCE [LARGE SCALE GENOMIC DNA]</scope>
    <source>
        <strain evidence="5">TFB10046</strain>
    </source>
</reference>